<keyword evidence="3" id="KW-0378">Hydrolase</keyword>
<dbReference type="CDD" id="cd10802">
    <property type="entry name" value="YdjC_TTHB029_like"/>
    <property type="match status" value="1"/>
</dbReference>
<evidence type="ECO:0000313" key="6">
    <source>
        <dbReference type="EMBL" id="MBD3919393.1"/>
    </source>
</evidence>
<keyword evidence="5" id="KW-0119">Carbohydrate metabolism</keyword>
<dbReference type="Gene3D" id="3.20.20.370">
    <property type="entry name" value="Glycoside hydrolase/deacetylase"/>
    <property type="match status" value="1"/>
</dbReference>
<evidence type="ECO:0000313" key="7">
    <source>
        <dbReference type="Proteomes" id="UP000609346"/>
    </source>
</evidence>
<dbReference type="RefSeq" id="WP_191203642.1">
    <property type="nucleotide sequence ID" value="NZ_JACXZA010000002.1"/>
</dbReference>
<dbReference type="SUPFAM" id="SSF88713">
    <property type="entry name" value="Glycoside hydrolase/deacetylase"/>
    <property type="match status" value="1"/>
</dbReference>
<dbReference type="InterPro" id="IPR011330">
    <property type="entry name" value="Glyco_hydro/deAcase_b/a-brl"/>
</dbReference>
<keyword evidence="7" id="KW-1185">Reference proteome</keyword>
<keyword evidence="2" id="KW-0479">Metal-binding</keyword>
<evidence type="ECO:0000256" key="1">
    <source>
        <dbReference type="ARBA" id="ARBA00001946"/>
    </source>
</evidence>
<organism evidence="6 7">
    <name type="scientific">Paenibacillus terricola</name>
    <dbReference type="NCBI Taxonomy" id="2763503"/>
    <lineage>
        <taxon>Bacteria</taxon>
        <taxon>Bacillati</taxon>
        <taxon>Bacillota</taxon>
        <taxon>Bacilli</taxon>
        <taxon>Bacillales</taxon>
        <taxon>Paenibacillaceae</taxon>
        <taxon>Paenibacillus</taxon>
    </lineage>
</organism>
<evidence type="ECO:0000256" key="2">
    <source>
        <dbReference type="ARBA" id="ARBA00022723"/>
    </source>
</evidence>
<evidence type="ECO:0000256" key="3">
    <source>
        <dbReference type="ARBA" id="ARBA00022801"/>
    </source>
</evidence>
<comment type="cofactor">
    <cofactor evidence="1">
        <name>Mg(2+)</name>
        <dbReference type="ChEBI" id="CHEBI:18420"/>
    </cofactor>
</comment>
<evidence type="ECO:0000256" key="4">
    <source>
        <dbReference type="ARBA" id="ARBA00022842"/>
    </source>
</evidence>
<gene>
    <name evidence="6" type="ORF">H8B09_11570</name>
</gene>
<sequence>MLQQIGYNANDRLLIINADDFGLTHGTNEAIIHLLESEAVTSTSIMMPSPKALDAMNRIAEGEHRAVGIHLTLTSDAAQSYAPVYRERPLSSVTRSDGMFHADCAQLERLADLDEVLLELEAQILRAQAHGMDITHLDSHAGSVLGLHTGRDFLEIVFDLCVKHRLPFNLPRRIVKQPFFNADQIRLFERRITSAQERGICLIDDMISLPYGFRPEADYNLMKLQLLDMIRTIKPGITQLTVHPSLVTDCLLALTDCHKERDNEYRLVQDEQFRQVLRSENIHLISWRNIRDLQRKV</sequence>
<comment type="caution">
    <text evidence="6">The sequence shown here is derived from an EMBL/GenBank/DDBJ whole genome shotgun (WGS) entry which is preliminary data.</text>
</comment>
<dbReference type="Proteomes" id="UP000609346">
    <property type="component" value="Unassembled WGS sequence"/>
</dbReference>
<dbReference type="InterPro" id="IPR006879">
    <property type="entry name" value="YdjC-like"/>
</dbReference>
<name>A0ABR8MTV8_9BACL</name>
<dbReference type="PANTHER" id="PTHR31609:SF1">
    <property type="entry name" value="CARBOHYDRATE DEACETYLASE"/>
    <property type="match status" value="1"/>
</dbReference>
<protein>
    <submittedName>
        <fullName evidence="6">Polysaccharide deacetylase family protein</fullName>
    </submittedName>
</protein>
<proteinExistence type="predicted"/>
<dbReference type="PANTHER" id="PTHR31609">
    <property type="entry name" value="YDJC DEACETYLASE FAMILY MEMBER"/>
    <property type="match status" value="1"/>
</dbReference>
<accession>A0ABR8MTV8</accession>
<keyword evidence="4" id="KW-0460">Magnesium</keyword>
<dbReference type="Pfam" id="PF04794">
    <property type="entry name" value="YdjC"/>
    <property type="match status" value="1"/>
</dbReference>
<reference evidence="6 7" key="1">
    <citation type="submission" date="2020-09" db="EMBL/GenBank/DDBJ databases">
        <title>Paenibacillus sp. strain PR3 16S rRNA gene Genome sequencing and assembly.</title>
        <authorList>
            <person name="Kim J."/>
        </authorList>
    </citation>
    <scope>NUCLEOTIDE SEQUENCE [LARGE SCALE GENOMIC DNA]</scope>
    <source>
        <strain evidence="6 7">PR3</strain>
    </source>
</reference>
<dbReference type="EMBL" id="JACXZA010000002">
    <property type="protein sequence ID" value="MBD3919393.1"/>
    <property type="molecule type" value="Genomic_DNA"/>
</dbReference>
<evidence type="ECO:0000256" key="5">
    <source>
        <dbReference type="ARBA" id="ARBA00023277"/>
    </source>
</evidence>